<organism evidence="2">
    <name type="scientific">Arion vulgaris</name>
    <dbReference type="NCBI Taxonomy" id="1028688"/>
    <lineage>
        <taxon>Eukaryota</taxon>
        <taxon>Metazoa</taxon>
        <taxon>Spiralia</taxon>
        <taxon>Lophotrochozoa</taxon>
        <taxon>Mollusca</taxon>
        <taxon>Gastropoda</taxon>
        <taxon>Heterobranchia</taxon>
        <taxon>Euthyneura</taxon>
        <taxon>Panpulmonata</taxon>
        <taxon>Eupulmonata</taxon>
        <taxon>Stylommatophora</taxon>
        <taxon>Helicina</taxon>
        <taxon>Arionoidea</taxon>
        <taxon>Arionidae</taxon>
        <taxon>Arion</taxon>
    </lineage>
</organism>
<evidence type="ECO:0000313" key="2">
    <source>
        <dbReference type="EMBL" id="CEK80337.1"/>
    </source>
</evidence>
<accession>A0A0B7AIA3</accession>
<feature type="non-terminal residue" evidence="2">
    <location>
        <position position="1"/>
    </location>
</feature>
<proteinExistence type="predicted"/>
<dbReference type="InterPro" id="IPR000477">
    <property type="entry name" value="RT_dom"/>
</dbReference>
<feature type="domain" description="Reverse transcriptase" evidence="1">
    <location>
        <begin position="1"/>
        <end position="98"/>
    </location>
</feature>
<dbReference type="PROSITE" id="PS50878">
    <property type="entry name" value="RT_POL"/>
    <property type="match status" value="1"/>
</dbReference>
<reference evidence="2" key="1">
    <citation type="submission" date="2014-12" db="EMBL/GenBank/DDBJ databases">
        <title>Insight into the proteome of Arion vulgaris.</title>
        <authorList>
            <person name="Aradska J."/>
            <person name="Bulat T."/>
            <person name="Smidak R."/>
            <person name="Sarate P."/>
            <person name="Gangsoo J."/>
            <person name="Sialana F."/>
            <person name="Bilban M."/>
            <person name="Lubec G."/>
        </authorList>
    </citation>
    <scope>NUCLEOTIDE SEQUENCE</scope>
    <source>
        <tissue evidence="2">Skin</tissue>
    </source>
</reference>
<gene>
    <name evidence="2" type="primary">ORF120396</name>
</gene>
<dbReference type="Pfam" id="PF00078">
    <property type="entry name" value="RVT_1"/>
    <property type="match status" value="1"/>
</dbReference>
<dbReference type="SUPFAM" id="SSF56672">
    <property type="entry name" value="DNA/RNA polymerases"/>
    <property type="match status" value="1"/>
</dbReference>
<dbReference type="AlphaFoldDB" id="A0A0B7AIA3"/>
<sequence>SRKTTLEQGVPQGGVLSPTLFLIYINDITENIPRRIHHALYADDLALWTSEERITAATSRIQQALTSNGPTHGRLKPMKRKQTQFSPYQPVSKFQNSC</sequence>
<protein>
    <recommendedName>
        <fullName evidence="1">Reverse transcriptase domain-containing protein</fullName>
    </recommendedName>
</protein>
<name>A0A0B7AIA3_9EUPU</name>
<dbReference type="PANTHER" id="PTHR33332">
    <property type="entry name" value="REVERSE TRANSCRIPTASE DOMAIN-CONTAINING PROTEIN"/>
    <property type="match status" value="1"/>
</dbReference>
<evidence type="ECO:0000259" key="1">
    <source>
        <dbReference type="PROSITE" id="PS50878"/>
    </source>
</evidence>
<dbReference type="EMBL" id="HACG01033472">
    <property type="protein sequence ID" value="CEK80337.1"/>
    <property type="molecule type" value="Transcribed_RNA"/>
</dbReference>
<dbReference type="InterPro" id="IPR043502">
    <property type="entry name" value="DNA/RNA_pol_sf"/>
</dbReference>